<feature type="domain" description="DUF1977" evidence="3">
    <location>
        <begin position="94"/>
        <end position="152"/>
    </location>
</feature>
<feature type="region of interest" description="Disordered" evidence="2">
    <location>
        <begin position="1"/>
        <end position="86"/>
    </location>
</feature>
<name>A0A7J8GQW3_MOLMO</name>
<evidence type="ECO:0000256" key="2">
    <source>
        <dbReference type="SAM" id="MobiDB-lite"/>
    </source>
</evidence>
<dbReference type="AlphaFoldDB" id="A0A7J8GQW3"/>
<organism evidence="4 5">
    <name type="scientific">Molossus molossus</name>
    <name type="common">Pallas' mastiff bat</name>
    <name type="synonym">Vespertilio molossus</name>
    <dbReference type="NCBI Taxonomy" id="27622"/>
    <lineage>
        <taxon>Eukaryota</taxon>
        <taxon>Metazoa</taxon>
        <taxon>Chordata</taxon>
        <taxon>Craniata</taxon>
        <taxon>Vertebrata</taxon>
        <taxon>Euteleostomi</taxon>
        <taxon>Mammalia</taxon>
        <taxon>Eutheria</taxon>
        <taxon>Laurasiatheria</taxon>
        <taxon>Chiroptera</taxon>
        <taxon>Yangochiroptera</taxon>
        <taxon>Molossidae</taxon>
        <taxon>Molossus</taxon>
    </lineage>
</organism>
<dbReference type="Pfam" id="PF09320">
    <property type="entry name" value="DUF1977"/>
    <property type="match status" value="1"/>
</dbReference>
<feature type="compositionally biased region" description="Basic and acidic residues" evidence="2">
    <location>
        <begin position="27"/>
        <end position="36"/>
    </location>
</feature>
<evidence type="ECO:0000313" key="4">
    <source>
        <dbReference type="EMBL" id="KAF6462327.1"/>
    </source>
</evidence>
<evidence type="ECO:0000313" key="5">
    <source>
        <dbReference type="Proteomes" id="UP000550707"/>
    </source>
</evidence>
<keyword evidence="1" id="KW-0175">Coiled coil</keyword>
<keyword evidence="5" id="KW-1185">Reference proteome</keyword>
<dbReference type="InterPro" id="IPR015399">
    <property type="entry name" value="DUF1977_DnaJ-like"/>
</dbReference>
<gene>
    <name evidence="4" type="ORF">HJG59_011358</name>
</gene>
<dbReference type="EMBL" id="JACASF010000008">
    <property type="protein sequence ID" value="KAF6462327.1"/>
    <property type="molecule type" value="Genomic_DNA"/>
</dbReference>
<protein>
    <recommendedName>
        <fullName evidence="3">DUF1977 domain-containing protein</fullName>
    </recommendedName>
</protein>
<dbReference type="Proteomes" id="UP000550707">
    <property type="component" value="Unassembled WGS sequence"/>
</dbReference>
<reference evidence="4 5" key="1">
    <citation type="journal article" date="2020" name="Nature">
        <title>Six reference-quality genomes reveal evolution of bat adaptations.</title>
        <authorList>
            <person name="Jebb D."/>
            <person name="Huang Z."/>
            <person name="Pippel M."/>
            <person name="Hughes G.M."/>
            <person name="Lavrichenko K."/>
            <person name="Devanna P."/>
            <person name="Winkler S."/>
            <person name="Jermiin L.S."/>
            <person name="Skirmuntt E.C."/>
            <person name="Katzourakis A."/>
            <person name="Burkitt-Gray L."/>
            <person name="Ray D.A."/>
            <person name="Sullivan K.A.M."/>
            <person name="Roscito J.G."/>
            <person name="Kirilenko B.M."/>
            <person name="Davalos L.M."/>
            <person name="Corthals A.P."/>
            <person name="Power M.L."/>
            <person name="Jones G."/>
            <person name="Ransome R.D."/>
            <person name="Dechmann D.K.N."/>
            <person name="Locatelli A.G."/>
            <person name="Puechmaille S.J."/>
            <person name="Fedrigo O."/>
            <person name="Jarvis E.D."/>
            <person name="Hiller M."/>
            <person name="Vernes S.C."/>
            <person name="Myers E.W."/>
            <person name="Teeling E.C."/>
        </authorList>
    </citation>
    <scope>NUCLEOTIDE SEQUENCE [LARGE SCALE GENOMIC DNA]</scope>
    <source>
        <strain evidence="4">MMolMol1</strain>
        <tissue evidence="4">Muscle</tissue>
    </source>
</reference>
<comment type="caution">
    <text evidence="4">The sequence shown here is derived from an EMBL/GenBank/DDBJ whole genome shotgun (WGS) entry which is preliminary data.</text>
</comment>
<dbReference type="InParanoid" id="A0A7J8GQW3"/>
<evidence type="ECO:0000256" key="1">
    <source>
        <dbReference type="SAM" id="Coils"/>
    </source>
</evidence>
<proteinExistence type="predicted"/>
<sequence>MSFGGGFPPSNAQVYSNGRRTRCNHQQRQDRRENRGDGAGGICPADAHPRPDPRVTSQPAYGLPSTLQPEPEAIGGPHSQASHWPSERRLLRADTFSQEYTGSSLQTVERNVEDDDIANLRNNCRKEKQQKEGLLYRARCFSDTDLCCTAEEEQPKL</sequence>
<feature type="coiled-coil region" evidence="1">
    <location>
        <begin position="110"/>
        <end position="137"/>
    </location>
</feature>
<evidence type="ECO:0000259" key="3">
    <source>
        <dbReference type="Pfam" id="PF09320"/>
    </source>
</evidence>
<accession>A0A7J8GQW3</accession>